<evidence type="ECO:0000256" key="4">
    <source>
        <dbReference type="ARBA" id="ARBA00022790"/>
    </source>
</evidence>
<evidence type="ECO:0000313" key="9">
    <source>
        <dbReference type="Proteomes" id="UP000274756"/>
    </source>
</evidence>
<dbReference type="PANTHER" id="PTHR14145:SF2">
    <property type="entry name" value="COP9 SIGNALOSOME COMPLEX SUBUNIT 1"/>
    <property type="match status" value="1"/>
</dbReference>
<accession>A0A158Q359</accession>
<evidence type="ECO:0000256" key="3">
    <source>
        <dbReference type="ARBA" id="ARBA00022490"/>
    </source>
</evidence>
<dbReference type="Proteomes" id="UP000274756">
    <property type="component" value="Unassembled WGS sequence"/>
</dbReference>
<dbReference type="PANTHER" id="PTHR14145">
    <property type="entry name" value="26S PROTESOME SUBUNIT 6"/>
    <property type="match status" value="1"/>
</dbReference>
<evidence type="ECO:0000259" key="6">
    <source>
        <dbReference type="Pfam" id="PF10602"/>
    </source>
</evidence>
<proteinExistence type="predicted"/>
<gene>
    <name evidence="7" type="ORF">DME_LOCUS6076</name>
</gene>
<dbReference type="InterPro" id="IPR045135">
    <property type="entry name" value="Rpn7_N"/>
</dbReference>
<name>A0A158Q359_DRAME</name>
<dbReference type="EMBL" id="UYYG01001154">
    <property type="protein sequence ID" value="VDN56103.1"/>
    <property type="molecule type" value="Genomic_DNA"/>
</dbReference>
<keyword evidence="4" id="KW-0736">Signalosome</keyword>
<feature type="domain" description="26S proteasome regulatory subunit Rpn7 N-terminal" evidence="6">
    <location>
        <begin position="179"/>
        <end position="261"/>
    </location>
</feature>
<dbReference type="Pfam" id="PF10602">
    <property type="entry name" value="RPN7"/>
    <property type="match status" value="1"/>
</dbReference>
<evidence type="ECO:0000256" key="1">
    <source>
        <dbReference type="ARBA" id="ARBA00004123"/>
    </source>
</evidence>
<evidence type="ECO:0000256" key="5">
    <source>
        <dbReference type="ARBA" id="ARBA00023242"/>
    </source>
</evidence>
<reference evidence="7 9" key="2">
    <citation type="submission" date="2018-11" db="EMBL/GenBank/DDBJ databases">
        <authorList>
            <consortium name="Pathogen Informatics"/>
        </authorList>
    </citation>
    <scope>NUCLEOTIDE SEQUENCE [LARGE SCALE GENOMIC DNA]</scope>
</reference>
<sequence>MSVPDPDDVMDAVIDEADANFDHESEMPNANEMDEDVTVCSDRVKAFPSCNNGGTSADNDYVEPVQATEEILIDFVPSDLDLDAIAFYYTGHALTVRLLHIMKHCPAVKKEALTLLLKHLAEGEITQSKKKTKDFQNTLNAKLYLSLLRKNMHIFLSSQPANIERSSLEASRPTKLPEEQWAETAIIENNATLEQYRNEYKKQQEEGIKESTRRAMEDLTHHMISMGNLSGAIKIVGGGMREYCTSPKQVVQVFCKMFRLDKIFKRIEVKGLKGERELYAG</sequence>
<dbReference type="InterPro" id="IPR019585">
    <property type="entry name" value="Rpn7/CSN1"/>
</dbReference>
<evidence type="ECO:0000313" key="10">
    <source>
        <dbReference type="WBParaSite" id="DME_0000171601-mRNA-1"/>
    </source>
</evidence>
<evidence type="ECO:0000313" key="7">
    <source>
        <dbReference type="EMBL" id="VDN56103.1"/>
    </source>
</evidence>
<keyword evidence="3" id="KW-0963">Cytoplasm</keyword>
<evidence type="ECO:0000313" key="8">
    <source>
        <dbReference type="Proteomes" id="UP000038040"/>
    </source>
</evidence>
<dbReference type="AlphaFoldDB" id="A0A158Q359"/>
<dbReference type="WBParaSite" id="DME_0000171601-mRNA-1">
    <property type="protein sequence ID" value="DME_0000171601-mRNA-1"/>
    <property type="gene ID" value="DME_0000171601"/>
</dbReference>
<dbReference type="GO" id="GO:0005737">
    <property type="term" value="C:cytoplasm"/>
    <property type="evidence" value="ECO:0007669"/>
    <property type="project" value="UniProtKB-SubCell"/>
</dbReference>
<protein>
    <submittedName>
        <fullName evidence="10">RPN7 domain-containing protein</fullName>
    </submittedName>
</protein>
<dbReference type="STRING" id="318479.A0A158Q359"/>
<dbReference type="Gene3D" id="1.25.40.570">
    <property type="match status" value="1"/>
</dbReference>
<organism evidence="8 10">
    <name type="scientific">Dracunculus medinensis</name>
    <name type="common">Guinea worm</name>
    <dbReference type="NCBI Taxonomy" id="318479"/>
    <lineage>
        <taxon>Eukaryota</taxon>
        <taxon>Metazoa</taxon>
        <taxon>Ecdysozoa</taxon>
        <taxon>Nematoda</taxon>
        <taxon>Chromadorea</taxon>
        <taxon>Rhabditida</taxon>
        <taxon>Spirurina</taxon>
        <taxon>Dracunculoidea</taxon>
        <taxon>Dracunculidae</taxon>
        <taxon>Dracunculus</taxon>
    </lineage>
</organism>
<dbReference type="GO" id="GO:0008180">
    <property type="term" value="C:COP9 signalosome"/>
    <property type="evidence" value="ECO:0007669"/>
    <property type="project" value="UniProtKB-KW"/>
</dbReference>
<keyword evidence="5" id="KW-0539">Nucleus</keyword>
<dbReference type="Proteomes" id="UP000038040">
    <property type="component" value="Unplaced"/>
</dbReference>
<dbReference type="OrthoDB" id="422427at2759"/>
<keyword evidence="9" id="KW-1185">Reference proteome</keyword>
<reference evidence="10" key="1">
    <citation type="submission" date="2016-04" db="UniProtKB">
        <authorList>
            <consortium name="WormBaseParasite"/>
        </authorList>
    </citation>
    <scope>IDENTIFICATION</scope>
</reference>
<evidence type="ECO:0000256" key="2">
    <source>
        <dbReference type="ARBA" id="ARBA00004496"/>
    </source>
</evidence>
<comment type="subcellular location">
    <subcellularLocation>
        <location evidence="2">Cytoplasm</location>
    </subcellularLocation>
    <subcellularLocation>
        <location evidence="1">Nucleus</location>
    </subcellularLocation>
</comment>